<comment type="caution">
    <text evidence="2">The sequence shown here is derived from an EMBL/GenBank/DDBJ whole genome shotgun (WGS) entry which is preliminary data.</text>
</comment>
<dbReference type="AlphaFoldDB" id="A0AAJ0HE40"/>
<keyword evidence="1" id="KW-0812">Transmembrane</keyword>
<feature type="transmembrane region" description="Helical" evidence="1">
    <location>
        <begin position="162"/>
        <end position="181"/>
    </location>
</feature>
<proteinExistence type="predicted"/>
<keyword evidence="3" id="KW-1185">Reference proteome</keyword>
<protein>
    <submittedName>
        <fullName evidence="2">Uncharacterized protein</fullName>
    </submittedName>
</protein>
<keyword evidence="1" id="KW-0472">Membrane</keyword>
<feature type="transmembrane region" description="Helical" evidence="1">
    <location>
        <begin position="466"/>
        <end position="484"/>
    </location>
</feature>
<keyword evidence="1" id="KW-1133">Transmembrane helix</keyword>
<sequence length="508" mass="57360">MSNTTAKESTSTNIRRWPRVCFWLLSAIWAFLLCWVLVFLSRVALSGVYFGTACRPDGSFSPFGDDYRWWSKDGFFQITIGFGTLSFTEAKVVDAAWELIVGRSGQAVMVYVSWRVFADYAAASMITYPVTYTSFWVIFLHREPSLVSLFQLIRDLLPGGPGIFHSRVATAFVLATMLYIISFPTLAGSMSGYTPANEAFILARDLSLIPFSDFNKTAFHIRGGGRAGFESNSYPVPYNVTVDINTYGLHNSSDSDSKWGNQTIPYILNITAFYFRPLSDRTVKYGYNWVDPITGGIPTQDPQKRTYSAKGELYSLNYIKANGTCQPITEDRCNADSSIDGDSCSIQKYMWGFSYMQLFINTILLILWTVGTFIMWVKAHFRLPLHDYPEVPRGWRAIRELSHAMDAEFDRNDIDADAVTDDELKKAIRKHIKGGSVVFRGTLERSKHWSCTYMGDAQGGWLRRGLALYILAAIVAFSIGLYTMTTRGTRAVVQGKVWEMPKHKLLEV</sequence>
<dbReference type="Proteomes" id="UP001275084">
    <property type="component" value="Unassembled WGS sequence"/>
</dbReference>
<accession>A0AAJ0HE40</accession>
<feature type="transmembrane region" description="Helical" evidence="1">
    <location>
        <begin position="358"/>
        <end position="377"/>
    </location>
</feature>
<name>A0AAJ0HE40_9PEZI</name>
<evidence type="ECO:0000256" key="1">
    <source>
        <dbReference type="SAM" id="Phobius"/>
    </source>
</evidence>
<evidence type="ECO:0000313" key="2">
    <source>
        <dbReference type="EMBL" id="KAK3348951.1"/>
    </source>
</evidence>
<reference evidence="2" key="2">
    <citation type="submission" date="2023-06" db="EMBL/GenBank/DDBJ databases">
        <authorList>
            <consortium name="Lawrence Berkeley National Laboratory"/>
            <person name="Haridas S."/>
            <person name="Hensen N."/>
            <person name="Bonometti L."/>
            <person name="Westerberg I."/>
            <person name="Brannstrom I.O."/>
            <person name="Guillou S."/>
            <person name="Cros-Aarteil S."/>
            <person name="Calhoun S."/>
            <person name="Kuo A."/>
            <person name="Mondo S."/>
            <person name="Pangilinan J."/>
            <person name="Riley R."/>
            <person name="Labutti K."/>
            <person name="Andreopoulos B."/>
            <person name="Lipzen A."/>
            <person name="Chen C."/>
            <person name="Yanf M."/>
            <person name="Daum C."/>
            <person name="Ng V."/>
            <person name="Clum A."/>
            <person name="Steindorff A."/>
            <person name="Ohm R."/>
            <person name="Martin F."/>
            <person name="Silar P."/>
            <person name="Natvig D."/>
            <person name="Lalanne C."/>
            <person name="Gautier V."/>
            <person name="Ament-Velasquez S.L."/>
            <person name="Kruys A."/>
            <person name="Hutchinson M.I."/>
            <person name="Powell A.J."/>
            <person name="Barry K."/>
            <person name="Miller A.N."/>
            <person name="Grigoriev I.V."/>
            <person name="Debuchy R."/>
            <person name="Gladieux P."/>
            <person name="Thoren M.H."/>
            <person name="Johannesson H."/>
        </authorList>
    </citation>
    <scope>NUCLEOTIDE SEQUENCE</scope>
    <source>
        <strain evidence="2">CBS 955.72</strain>
    </source>
</reference>
<organism evidence="2 3">
    <name type="scientific">Lasiosphaeria hispida</name>
    <dbReference type="NCBI Taxonomy" id="260671"/>
    <lineage>
        <taxon>Eukaryota</taxon>
        <taxon>Fungi</taxon>
        <taxon>Dikarya</taxon>
        <taxon>Ascomycota</taxon>
        <taxon>Pezizomycotina</taxon>
        <taxon>Sordariomycetes</taxon>
        <taxon>Sordariomycetidae</taxon>
        <taxon>Sordariales</taxon>
        <taxon>Lasiosphaeriaceae</taxon>
        <taxon>Lasiosphaeria</taxon>
    </lineage>
</organism>
<evidence type="ECO:0000313" key="3">
    <source>
        <dbReference type="Proteomes" id="UP001275084"/>
    </source>
</evidence>
<reference evidence="2" key="1">
    <citation type="journal article" date="2023" name="Mol. Phylogenet. Evol.">
        <title>Genome-scale phylogeny and comparative genomics of the fungal order Sordariales.</title>
        <authorList>
            <person name="Hensen N."/>
            <person name="Bonometti L."/>
            <person name="Westerberg I."/>
            <person name="Brannstrom I.O."/>
            <person name="Guillou S."/>
            <person name="Cros-Aarteil S."/>
            <person name="Calhoun S."/>
            <person name="Haridas S."/>
            <person name="Kuo A."/>
            <person name="Mondo S."/>
            <person name="Pangilinan J."/>
            <person name="Riley R."/>
            <person name="LaButti K."/>
            <person name="Andreopoulos B."/>
            <person name="Lipzen A."/>
            <person name="Chen C."/>
            <person name="Yan M."/>
            <person name="Daum C."/>
            <person name="Ng V."/>
            <person name="Clum A."/>
            <person name="Steindorff A."/>
            <person name="Ohm R.A."/>
            <person name="Martin F."/>
            <person name="Silar P."/>
            <person name="Natvig D.O."/>
            <person name="Lalanne C."/>
            <person name="Gautier V."/>
            <person name="Ament-Velasquez S.L."/>
            <person name="Kruys A."/>
            <person name="Hutchinson M.I."/>
            <person name="Powell A.J."/>
            <person name="Barry K."/>
            <person name="Miller A.N."/>
            <person name="Grigoriev I.V."/>
            <person name="Debuchy R."/>
            <person name="Gladieux P."/>
            <person name="Hiltunen Thoren M."/>
            <person name="Johannesson H."/>
        </authorList>
    </citation>
    <scope>NUCLEOTIDE SEQUENCE</scope>
    <source>
        <strain evidence="2">CBS 955.72</strain>
    </source>
</reference>
<gene>
    <name evidence="2" type="ORF">B0T25DRAFT_503842</name>
</gene>
<dbReference type="EMBL" id="JAUIQD010000005">
    <property type="protein sequence ID" value="KAK3348951.1"/>
    <property type="molecule type" value="Genomic_DNA"/>
</dbReference>
<feature type="transmembrane region" description="Helical" evidence="1">
    <location>
        <begin position="20"/>
        <end position="40"/>
    </location>
</feature>